<reference evidence="2" key="1">
    <citation type="submission" date="2022-10" db="EMBL/GenBank/DDBJ databases">
        <title>The complete genomes of actinobacterial strains from the NBC collection.</title>
        <authorList>
            <person name="Joergensen T.S."/>
            <person name="Alvarez Arevalo M."/>
            <person name="Sterndorff E.B."/>
            <person name="Faurdal D."/>
            <person name="Vuksanovic O."/>
            <person name="Mourched A.-S."/>
            <person name="Charusanti P."/>
            <person name="Shaw S."/>
            <person name="Blin K."/>
            <person name="Weber T."/>
        </authorList>
    </citation>
    <scope>NUCLEOTIDE SEQUENCE</scope>
    <source>
        <strain evidence="2">NBC_00303</strain>
    </source>
</reference>
<dbReference type="Pfam" id="PF00682">
    <property type="entry name" value="HMGL-like"/>
    <property type="match status" value="1"/>
</dbReference>
<dbReference type="EMBL" id="CP108036">
    <property type="protein sequence ID" value="WUN77828.1"/>
    <property type="molecule type" value="Genomic_DNA"/>
</dbReference>
<proteinExistence type="predicted"/>
<keyword evidence="3" id="KW-1185">Reference proteome</keyword>
<dbReference type="InterPro" id="IPR013785">
    <property type="entry name" value="Aldolase_TIM"/>
</dbReference>
<dbReference type="GeneID" id="95495268"/>
<dbReference type="RefSeq" id="WP_328738641.1">
    <property type="nucleotide sequence ID" value="NZ_CP108036.1"/>
</dbReference>
<evidence type="ECO:0000313" key="3">
    <source>
        <dbReference type="Proteomes" id="UP001432312"/>
    </source>
</evidence>
<gene>
    <name evidence="2" type="ORF">OHA91_04495</name>
</gene>
<dbReference type="Proteomes" id="UP001432312">
    <property type="component" value="Chromosome"/>
</dbReference>
<evidence type="ECO:0000259" key="1">
    <source>
        <dbReference type="PROSITE" id="PS50991"/>
    </source>
</evidence>
<protein>
    <recommendedName>
        <fullName evidence="1">Pyruvate carboxyltransferase domain-containing protein</fullName>
    </recommendedName>
</protein>
<sequence>MRPADASRADAPLMAHGARAVTEAGAGLVVLADGDGRRLPRACRAMSSRVGAASGPGVVLASHLPTDLGLGLATTLAALAAGVRTVSGSCTGTVHRTDRTAGPTTVCAACALSTATRTDPLRPALRTRRRDHVRIFVGSASTGVRPAP</sequence>
<dbReference type="InterPro" id="IPR000891">
    <property type="entry name" value="PYR_CT"/>
</dbReference>
<evidence type="ECO:0000313" key="2">
    <source>
        <dbReference type="EMBL" id="WUN77828.1"/>
    </source>
</evidence>
<organism evidence="2 3">
    <name type="scientific">Streptomyces erythrochromogenes</name>
    <dbReference type="NCBI Taxonomy" id="285574"/>
    <lineage>
        <taxon>Bacteria</taxon>
        <taxon>Bacillati</taxon>
        <taxon>Actinomycetota</taxon>
        <taxon>Actinomycetes</taxon>
        <taxon>Kitasatosporales</taxon>
        <taxon>Streptomycetaceae</taxon>
        <taxon>Streptomyces</taxon>
    </lineage>
</organism>
<name>A0ABZ1Q560_9ACTN</name>
<dbReference type="Gene3D" id="3.20.20.70">
    <property type="entry name" value="Aldolase class I"/>
    <property type="match status" value="1"/>
</dbReference>
<accession>A0ABZ1Q560</accession>
<feature type="domain" description="Pyruvate carboxyltransferase" evidence="1">
    <location>
        <begin position="1"/>
        <end position="126"/>
    </location>
</feature>
<dbReference type="PROSITE" id="PS50991">
    <property type="entry name" value="PYR_CT"/>
    <property type="match status" value="1"/>
</dbReference>
<dbReference type="SUPFAM" id="SSF51569">
    <property type="entry name" value="Aldolase"/>
    <property type="match status" value="1"/>
</dbReference>